<sequence>MLVSFDALAQQFAGYTDVKGKIRREVQGGRLVQVARGLYETDARTDGKYLAGAVYGPSYLSFDYALSAHALIPEAVYNTYTSATYRKGKTKRYENAFGTFLYRDVPAAVYPLGVEIKVEGGYSYQIASPEKALCDKLYSLSPVYSVRALKELLFDDLRIDEAAFFALHKDDISQLAPLYRATNLKLLAKFMEGK</sequence>
<protein>
    <recommendedName>
        <fullName evidence="3">Transcriptional regulator, AbiEi antitoxin, Type IV TA system</fullName>
    </recommendedName>
</protein>
<organism evidence="1 2">
    <name type="scientific">Candidatus Scatousia excrementigallinarum</name>
    <dbReference type="NCBI Taxonomy" id="2840935"/>
    <lineage>
        <taxon>Bacteria</taxon>
        <taxon>Candidatus Scatousia</taxon>
    </lineage>
</organism>
<evidence type="ECO:0008006" key="3">
    <source>
        <dbReference type="Google" id="ProtNLM"/>
    </source>
</evidence>
<name>A0A9D1EWR0_9BACT</name>
<dbReference type="EMBL" id="DVIU01000025">
    <property type="protein sequence ID" value="HIS35243.1"/>
    <property type="molecule type" value="Genomic_DNA"/>
</dbReference>
<evidence type="ECO:0000313" key="2">
    <source>
        <dbReference type="Proteomes" id="UP000823928"/>
    </source>
</evidence>
<gene>
    <name evidence="1" type="ORF">IAC10_01240</name>
</gene>
<reference evidence="1" key="2">
    <citation type="journal article" date="2021" name="PeerJ">
        <title>Extensive microbial diversity within the chicken gut microbiome revealed by metagenomics and culture.</title>
        <authorList>
            <person name="Gilroy R."/>
            <person name="Ravi A."/>
            <person name="Getino M."/>
            <person name="Pursley I."/>
            <person name="Horton D.L."/>
            <person name="Alikhan N.F."/>
            <person name="Baker D."/>
            <person name="Gharbi K."/>
            <person name="Hall N."/>
            <person name="Watson M."/>
            <person name="Adriaenssens E.M."/>
            <person name="Foster-Nyarko E."/>
            <person name="Jarju S."/>
            <person name="Secka A."/>
            <person name="Antonio M."/>
            <person name="Oren A."/>
            <person name="Chaudhuri R.R."/>
            <person name="La Ragione R."/>
            <person name="Hildebrand F."/>
            <person name="Pallen M.J."/>
        </authorList>
    </citation>
    <scope>NUCLEOTIDE SEQUENCE</scope>
    <source>
        <strain evidence="1">6276</strain>
    </source>
</reference>
<reference evidence="1" key="1">
    <citation type="submission" date="2020-10" db="EMBL/GenBank/DDBJ databases">
        <authorList>
            <person name="Gilroy R."/>
        </authorList>
    </citation>
    <scope>NUCLEOTIDE SEQUENCE</scope>
    <source>
        <strain evidence="1">6276</strain>
    </source>
</reference>
<proteinExistence type="predicted"/>
<dbReference type="AlphaFoldDB" id="A0A9D1EWR0"/>
<evidence type="ECO:0000313" key="1">
    <source>
        <dbReference type="EMBL" id="HIS35243.1"/>
    </source>
</evidence>
<comment type="caution">
    <text evidence="1">The sequence shown here is derived from an EMBL/GenBank/DDBJ whole genome shotgun (WGS) entry which is preliminary data.</text>
</comment>
<dbReference type="Proteomes" id="UP000823928">
    <property type="component" value="Unassembled WGS sequence"/>
</dbReference>
<accession>A0A9D1EWR0</accession>